<feature type="domain" description="Mannitol dehydrogenase C-terminal" evidence="5">
    <location>
        <begin position="214"/>
        <end position="343"/>
    </location>
</feature>
<feature type="domain" description="Mannitol dehydrogenase N-terminal" evidence="4">
    <location>
        <begin position="20"/>
        <end position="169"/>
    </location>
</feature>
<dbReference type="SUPFAM" id="SSF48179">
    <property type="entry name" value="6-phosphogluconate dehydrogenase C-terminal domain-like"/>
    <property type="match status" value="1"/>
</dbReference>
<evidence type="ECO:0000259" key="4">
    <source>
        <dbReference type="Pfam" id="PF01232"/>
    </source>
</evidence>
<evidence type="ECO:0000259" key="5">
    <source>
        <dbReference type="Pfam" id="PF08125"/>
    </source>
</evidence>
<dbReference type="Pfam" id="PF01232">
    <property type="entry name" value="Mannitol_dh"/>
    <property type="match status" value="1"/>
</dbReference>
<dbReference type="Pfam" id="PF08125">
    <property type="entry name" value="Mannitol_dh_C"/>
    <property type="match status" value="1"/>
</dbReference>
<evidence type="ECO:0000313" key="6">
    <source>
        <dbReference type="EMBL" id="KIL40436.1"/>
    </source>
</evidence>
<dbReference type="InterPro" id="IPR013118">
    <property type="entry name" value="Mannitol_DH_C"/>
</dbReference>
<sequence length="402" mass="44173">MNAAQSHKLSMKDKIKVAIVGAGKTGRGFVARFAKQGNAELAFIDSSEELVKMINEDRGYTIHFFGGGRGPIRIDGVRAAMAGSDLAIDWMADADLIFTAVGESNLINLAVPLLEAMKRRSELHKRRPVYVVTCENGVNPGKALMDAWTAAGGNPEILIVAEAAIFCSSVEMPGTRLDIQSESYDELPYDSHVLPEAYRLPGMVPEPRFRELLQRKIYTYNCLSACIAYLGALKGYEMYADAAADPDICTVLEQVLEPLNRALSAKMNLPLRSQEDFARRALRKFQDPSIRDDISRNARDVPRKLGPKERLIAPAKIIEEAGGDCAALALAAAAALHYRGPDESDLHDLLNKYGVEEGLCKISGLATSDAFLLRVSRYYRALHERNRGEAISFEKLLDIVGD</sequence>
<dbReference type="SUPFAM" id="SSF51735">
    <property type="entry name" value="NAD(P)-binding Rossmann-fold domains"/>
    <property type="match status" value="1"/>
</dbReference>
<evidence type="ECO:0008006" key="8">
    <source>
        <dbReference type="Google" id="ProtNLM"/>
    </source>
</evidence>
<proteinExistence type="predicted"/>
<evidence type="ECO:0000256" key="3">
    <source>
        <dbReference type="ARBA" id="ARBA00048615"/>
    </source>
</evidence>
<dbReference type="InterPro" id="IPR036291">
    <property type="entry name" value="NAD(P)-bd_dom_sf"/>
</dbReference>
<name>A0ABR5AHD1_9BACL</name>
<protein>
    <recommendedName>
        <fullName evidence="8">Mannitol-1-phosphate 5-dehydrogenase</fullName>
    </recommendedName>
</protein>
<comment type="catalytic activity">
    <reaction evidence="3">
        <text>D-mannitol 1-phosphate + NAD(+) = beta-D-fructose 6-phosphate + NADH + H(+)</text>
        <dbReference type="Rhea" id="RHEA:19661"/>
        <dbReference type="ChEBI" id="CHEBI:15378"/>
        <dbReference type="ChEBI" id="CHEBI:57540"/>
        <dbReference type="ChEBI" id="CHEBI:57634"/>
        <dbReference type="ChEBI" id="CHEBI:57945"/>
        <dbReference type="ChEBI" id="CHEBI:61381"/>
        <dbReference type="EC" id="1.1.1.17"/>
    </reaction>
</comment>
<dbReference type="InterPro" id="IPR013328">
    <property type="entry name" value="6PGD_dom2"/>
</dbReference>
<dbReference type="EMBL" id="JXAK01000021">
    <property type="protein sequence ID" value="KIL40436.1"/>
    <property type="molecule type" value="Genomic_DNA"/>
</dbReference>
<dbReference type="PANTHER" id="PTHR30524">
    <property type="entry name" value="MANNITOL-1-PHOSPHATE 5-DEHYDROGENASE"/>
    <property type="match status" value="1"/>
</dbReference>
<dbReference type="InterPro" id="IPR013131">
    <property type="entry name" value="Mannitol_DH_N"/>
</dbReference>
<comment type="caution">
    <text evidence="6">The sequence shown here is derived from an EMBL/GenBank/DDBJ whole genome shotgun (WGS) entry which is preliminary data.</text>
</comment>
<evidence type="ECO:0000313" key="7">
    <source>
        <dbReference type="Proteomes" id="UP000031967"/>
    </source>
</evidence>
<organism evidence="6 7">
    <name type="scientific">Gordoniibacillus kamchatkensis</name>
    <dbReference type="NCBI Taxonomy" id="1590651"/>
    <lineage>
        <taxon>Bacteria</taxon>
        <taxon>Bacillati</taxon>
        <taxon>Bacillota</taxon>
        <taxon>Bacilli</taxon>
        <taxon>Bacillales</taxon>
        <taxon>Paenibacillaceae</taxon>
        <taxon>Gordoniibacillus</taxon>
    </lineage>
</organism>
<keyword evidence="1" id="KW-0560">Oxidoreductase</keyword>
<gene>
    <name evidence="6" type="ORF">SD70_13560</name>
</gene>
<evidence type="ECO:0000256" key="1">
    <source>
        <dbReference type="ARBA" id="ARBA00023002"/>
    </source>
</evidence>
<dbReference type="PANTHER" id="PTHR30524:SF0">
    <property type="entry name" value="ALTRONATE OXIDOREDUCTASE-RELATED"/>
    <property type="match status" value="1"/>
</dbReference>
<accession>A0ABR5AHD1</accession>
<keyword evidence="7" id="KW-1185">Reference proteome</keyword>
<dbReference type="InterPro" id="IPR008927">
    <property type="entry name" value="6-PGluconate_DH-like_C_sf"/>
</dbReference>
<reference evidence="6 7" key="1">
    <citation type="submission" date="2014-12" db="EMBL/GenBank/DDBJ databases">
        <title>Draft genome sequence of Paenibacillus kamchatkensis strain B-2647.</title>
        <authorList>
            <person name="Karlyshev A.V."/>
            <person name="Kudryashova E.B."/>
        </authorList>
    </citation>
    <scope>NUCLEOTIDE SEQUENCE [LARGE SCALE GENOMIC DNA]</scope>
    <source>
        <strain evidence="6 7">VKM B-2647</strain>
    </source>
</reference>
<dbReference type="Proteomes" id="UP000031967">
    <property type="component" value="Unassembled WGS sequence"/>
</dbReference>
<evidence type="ECO:0000256" key="2">
    <source>
        <dbReference type="ARBA" id="ARBA00023027"/>
    </source>
</evidence>
<dbReference type="Gene3D" id="1.10.1040.10">
    <property type="entry name" value="N-(1-d-carboxylethyl)-l-norvaline Dehydrogenase, domain 2"/>
    <property type="match status" value="1"/>
</dbReference>
<keyword evidence="2" id="KW-0520">NAD</keyword>
<dbReference type="Gene3D" id="3.40.50.720">
    <property type="entry name" value="NAD(P)-binding Rossmann-like Domain"/>
    <property type="match status" value="1"/>
</dbReference>